<dbReference type="EMBL" id="JAHHZF010000014">
    <property type="protein sequence ID" value="MBT9292680.1"/>
    <property type="molecule type" value="Genomic_DNA"/>
</dbReference>
<feature type="compositionally biased region" description="Basic and acidic residues" evidence="1">
    <location>
        <begin position="42"/>
        <end position="61"/>
    </location>
</feature>
<evidence type="ECO:0000259" key="2">
    <source>
        <dbReference type="Pfam" id="PF06904"/>
    </source>
</evidence>
<comment type="caution">
    <text evidence="3">The sequence shown here is derived from an EMBL/GenBank/DDBJ whole genome shotgun (WGS) entry which is preliminary data.</text>
</comment>
<feature type="domain" description="Extensin-like C-terminal" evidence="2">
    <location>
        <begin position="269"/>
        <end position="316"/>
    </location>
</feature>
<protein>
    <submittedName>
        <fullName evidence="3">Extensin family protein</fullName>
    </submittedName>
</protein>
<keyword evidence="4" id="KW-1185">Reference proteome</keyword>
<feature type="domain" description="Extensin-like C-terminal" evidence="2">
    <location>
        <begin position="111"/>
        <end position="230"/>
    </location>
</feature>
<feature type="region of interest" description="Disordered" evidence="1">
    <location>
        <begin position="239"/>
        <end position="262"/>
    </location>
</feature>
<evidence type="ECO:0000256" key="1">
    <source>
        <dbReference type="SAM" id="MobiDB-lite"/>
    </source>
</evidence>
<organism evidence="3 4">
    <name type="scientific">Prosthecodimorpha staleyi</name>
    <dbReference type="NCBI Taxonomy" id="2840188"/>
    <lineage>
        <taxon>Bacteria</taxon>
        <taxon>Pseudomonadati</taxon>
        <taxon>Pseudomonadota</taxon>
        <taxon>Alphaproteobacteria</taxon>
        <taxon>Hyphomicrobiales</taxon>
        <taxon>Ancalomicrobiaceae</taxon>
        <taxon>Prosthecodimorpha</taxon>
    </lineage>
</organism>
<dbReference type="AlphaFoldDB" id="A0A947D7T2"/>
<feature type="region of interest" description="Disordered" evidence="1">
    <location>
        <begin position="30"/>
        <end position="109"/>
    </location>
</feature>
<dbReference type="Proteomes" id="UP000766595">
    <property type="component" value="Unassembled WGS sequence"/>
</dbReference>
<dbReference type="RefSeq" id="WP_261971177.1">
    <property type="nucleotide sequence ID" value="NZ_JAHHZF010000014.1"/>
</dbReference>
<sequence length="316" mass="32534">MIDGDVTRPRTIAGAVWLSILLAGTVPGEAVAAGTSPSPGGADRRPVPPPDARRSGDDAQRAARALPIPRRKPGPSAPVGQDQDTTGKPPPGPAMLPRREMPARSPADEAACRERLAGLGVVYVEAPDIADAGGCHAERVIRVTAIGPKLALSGPATMVCPMAEALARWGETVLRPAAERIGRKAVTLAVGASYECRPRNRVAGSKLSEHGAANAIDIMGVAFADGAMTVTKAGARLVRPPPATADPAASPAASAASSAGRPEAPAEWDARFLAEIRAGACKHFTTVLGPGQPWHDDHLHLDLGLHGRSGTSRICQ</sequence>
<dbReference type="Pfam" id="PF06904">
    <property type="entry name" value="Extensin-like_C"/>
    <property type="match status" value="2"/>
</dbReference>
<reference evidence="3 4" key="1">
    <citation type="submission" date="2021-06" db="EMBL/GenBank/DDBJ databases">
        <authorList>
            <person name="Grouzdev D.S."/>
            <person name="Koziaeva V."/>
        </authorList>
    </citation>
    <scope>NUCLEOTIDE SEQUENCE [LARGE SCALE GENOMIC DNA]</scope>
    <source>
        <strain evidence="3 4">22</strain>
    </source>
</reference>
<gene>
    <name evidence="3" type="ORF">KL771_24680</name>
</gene>
<evidence type="ECO:0000313" key="3">
    <source>
        <dbReference type="EMBL" id="MBT9292680.1"/>
    </source>
</evidence>
<feature type="compositionally biased region" description="Low complexity" evidence="1">
    <location>
        <begin position="245"/>
        <end position="262"/>
    </location>
</feature>
<proteinExistence type="predicted"/>
<feature type="compositionally biased region" description="Basic and acidic residues" evidence="1">
    <location>
        <begin position="97"/>
        <end position="109"/>
    </location>
</feature>
<accession>A0A947D7T2</accession>
<evidence type="ECO:0000313" key="4">
    <source>
        <dbReference type="Proteomes" id="UP000766595"/>
    </source>
</evidence>
<name>A0A947D7T2_9HYPH</name>
<dbReference type="InterPro" id="IPR009683">
    <property type="entry name" value="Extensin-like_C"/>
</dbReference>